<accession>A0AAP0JNJ2</accession>
<evidence type="ECO:0000313" key="2">
    <source>
        <dbReference type="Proteomes" id="UP001417504"/>
    </source>
</evidence>
<protein>
    <submittedName>
        <fullName evidence="1">Uncharacterized protein</fullName>
    </submittedName>
</protein>
<dbReference type="AlphaFoldDB" id="A0AAP0JNJ2"/>
<reference evidence="1 2" key="1">
    <citation type="submission" date="2024-01" db="EMBL/GenBank/DDBJ databases">
        <title>Genome assemblies of Stephania.</title>
        <authorList>
            <person name="Yang L."/>
        </authorList>
    </citation>
    <scope>NUCLEOTIDE SEQUENCE [LARGE SCALE GENOMIC DNA]</scope>
    <source>
        <strain evidence="1">QJT</strain>
        <tissue evidence="1">Leaf</tissue>
    </source>
</reference>
<name>A0AAP0JNJ2_9MAGN</name>
<dbReference type="EMBL" id="JBBNAE010000003">
    <property type="protein sequence ID" value="KAK9137129.1"/>
    <property type="molecule type" value="Genomic_DNA"/>
</dbReference>
<proteinExistence type="predicted"/>
<evidence type="ECO:0000313" key="1">
    <source>
        <dbReference type="EMBL" id="KAK9137129.1"/>
    </source>
</evidence>
<organism evidence="1 2">
    <name type="scientific">Stephania japonica</name>
    <dbReference type="NCBI Taxonomy" id="461633"/>
    <lineage>
        <taxon>Eukaryota</taxon>
        <taxon>Viridiplantae</taxon>
        <taxon>Streptophyta</taxon>
        <taxon>Embryophyta</taxon>
        <taxon>Tracheophyta</taxon>
        <taxon>Spermatophyta</taxon>
        <taxon>Magnoliopsida</taxon>
        <taxon>Ranunculales</taxon>
        <taxon>Menispermaceae</taxon>
        <taxon>Menispermoideae</taxon>
        <taxon>Cissampelideae</taxon>
        <taxon>Stephania</taxon>
    </lineage>
</organism>
<sequence>MEEVNPIMITPDLIVLSSVVTKIQPIAISPVDGFLAASVNKSYPFEMDLPCARPSAMLMLLIVA</sequence>
<keyword evidence="2" id="KW-1185">Reference proteome</keyword>
<comment type="caution">
    <text evidence="1">The sequence shown here is derived from an EMBL/GenBank/DDBJ whole genome shotgun (WGS) entry which is preliminary data.</text>
</comment>
<dbReference type="Proteomes" id="UP001417504">
    <property type="component" value="Unassembled WGS sequence"/>
</dbReference>
<gene>
    <name evidence="1" type="ORF">Sjap_007723</name>
</gene>